<feature type="transmembrane region" description="Helical" evidence="1">
    <location>
        <begin position="77"/>
        <end position="94"/>
    </location>
</feature>
<evidence type="ECO:0000313" key="3">
    <source>
        <dbReference type="Proteomes" id="UP000521358"/>
    </source>
</evidence>
<organism evidence="2 3">
    <name type="scientific">Vagococcus fluvialis</name>
    <dbReference type="NCBI Taxonomy" id="2738"/>
    <lineage>
        <taxon>Bacteria</taxon>
        <taxon>Bacillati</taxon>
        <taxon>Bacillota</taxon>
        <taxon>Bacilli</taxon>
        <taxon>Lactobacillales</taxon>
        <taxon>Enterococcaceae</taxon>
        <taxon>Vagococcus</taxon>
    </lineage>
</organism>
<keyword evidence="1" id="KW-0472">Membrane</keyword>
<accession>A0A7X6I3J0</accession>
<protein>
    <submittedName>
        <fullName evidence="2">Uncharacterized protein</fullName>
    </submittedName>
</protein>
<gene>
    <name evidence="2" type="ORF">HED35_10540</name>
</gene>
<feature type="transmembrane region" description="Helical" evidence="1">
    <location>
        <begin position="39"/>
        <end position="57"/>
    </location>
</feature>
<reference evidence="2 3" key="1">
    <citation type="submission" date="2020-03" db="EMBL/GenBank/DDBJ databases">
        <title>Bacterial samples isolated from urine from healthy bovine heifers (Gyr breed).</title>
        <authorList>
            <person name="Giannattasio-Ferraz S."/>
            <person name="Maskeri L."/>
            <person name="Penido A."/>
            <person name="Barbosa-Stancioli E.F."/>
            <person name="Putonti C."/>
        </authorList>
    </citation>
    <scope>NUCLEOTIDE SEQUENCE [LARGE SCALE GENOMIC DNA]</scope>
    <source>
        <strain evidence="2 3">UFMG-H7</strain>
    </source>
</reference>
<dbReference type="AlphaFoldDB" id="A0A7X6I3J0"/>
<dbReference type="RefSeq" id="WP_167807714.1">
    <property type="nucleotide sequence ID" value="NZ_JAAVMB010000012.1"/>
</dbReference>
<feature type="transmembrane region" description="Helical" evidence="1">
    <location>
        <begin position="106"/>
        <end position="130"/>
    </location>
</feature>
<name>A0A7X6I3J0_9ENTE</name>
<dbReference type="Proteomes" id="UP000521358">
    <property type="component" value="Unassembled WGS sequence"/>
</dbReference>
<dbReference type="EMBL" id="JAAVMB010000012">
    <property type="protein sequence ID" value="NKC68526.1"/>
    <property type="molecule type" value="Genomic_DNA"/>
</dbReference>
<feature type="transmembrane region" description="Helical" evidence="1">
    <location>
        <begin position="6"/>
        <end position="27"/>
    </location>
</feature>
<keyword evidence="1" id="KW-0812">Transmembrane</keyword>
<comment type="caution">
    <text evidence="2">The sequence shown here is derived from an EMBL/GenBank/DDBJ whole genome shotgun (WGS) entry which is preliminary data.</text>
</comment>
<evidence type="ECO:0000256" key="1">
    <source>
        <dbReference type="SAM" id="Phobius"/>
    </source>
</evidence>
<evidence type="ECO:0000313" key="2">
    <source>
        <dbReference type="EMBL" id="NKC68526.1"/>
    </source>
</evidence>
<keyword evidence="1" id="KW-1133">Transmembrane helix</keyword>
<proteinExistence type="predicted"/>
<sequence length="133" mass="15614">MIYSMGLWGTGMLVIIIIFYIIGKSYYFSDKKDKISKHFSTFYSPSIFTLVVSLRTLSISNFSKSDKPLEFLLEHLYFLFAISIMLNLLNVVIIEFDSLNKIKKEILFYITLFFNGLSFVLWIVITYLLFEIL</sequence>